<dbReference type="GO" id="GO:0008422">
    <property type="term" value="F:beta-glucosidase activity"/>
    <property type="evidence" value="ECO:0007669"/>
    <property type="project" value="UniProtKB-ARBA"/>
</dbReference>
<dbReference type="GO" id="GO:0046556">
    <property type="term" value="F:alpha-L-arabinofuranosidase activity"/>
    <property type="evidence" value="ECO:0007669"/>
    <property type="project" value="TreeGrafter"/>
</dbReference>
<feature type="signal peptide" evidence="4">
    <location>
        <begin position="1"/>
        <end position="18"/>
    </location>
</feature>
<dbReference type="InterPro" id="IPR036962">
    <property type="entry name" value="Glyco_hydro_3_N_sf"/>
</dbReference>
<evidence type="ECO:0000259" key="5">
    <source>
        <dbReference type="SMART" id="SM01217"/>
    </source>
</evidence>
<dbReference type="EMBL" id="CP042806">
    <property type="protein sequence ID" value="QEE28970.1"/>
    <property type="molecule type" value="Genomic_DNA"/>
</dbReference>
<organism evidence="6 7">
    <name type="scientific">Terriglobus albidus</name>
    <dbReference type="NCBI Taxonomy" id="1592106"/>
    <lineage>
        <taxon>Bacteria</taxon>
        <taxon>Pseudomonadati</taxon>
        <taxon>Acidobacteriota</taxon>
        <taxon>Terriglobia</taxon>
        <taxon>Terriglobales</taxon>
        <taxon>Acidobacteriaceae</taxon>
        <taxon>Terriglobus</taxon>
    </lineage>
</organism>
<dbReference type="AlphaFoldDB" id="A0A5B9EDY0"/>
<sequence length="731" mass="80083">MKLFASVLSLCFGGVMLAQNPQAPAFRNTKLPIGERITNLIGQLTLEEKAQQLNHLNQGIPRLGIPMWGGWNQTLHGVWSKQPTTLFPAPIAMGATWDPELVHTVAEKMSDEARALYNAHADGPRSKHGLVFRSPVINISRDPRWGRIQEVFSEDPLLTSRFAVAYIRGLQGDDINHLKLAATVKHFAVNNVETGRQHLSAAVDERDLFEYWLPHWRAAIMEGHAQSVMSSYNAINGTPDAVNHYLLTDILRKKWGFDGFVTDDLGAVHLLTDGGNNRNGSEPGQRWSEDPVAAAAEAIKAGNDSDDAEFEKNLPVAVKRGLLTEKELDAAVRNVLRVGFRLGAFDPPETSPYARISMDVVRAPEHLELAQKVATESLTLLSNRQNFLPLHREAVHKIAVIGPAGGDEYETGNYYGTPSHKTSVVAGLKQLLGDSVSVDFAQGVGFVDQVNSEEMEKAISLAKQADVVILCLGTNARVEAEGRDRRNLDLPGYQENLLEAVFAANPKTAVVLMNAGPIASTWAQDHVPAILEAWYPGEFGGTAIARALFGIDNPGGHLPYTVYASLDGVPPQNEYDVSKGYTYMYFKGVPLYPFGHGLSYTRFEFSGLKVSAEPVTQSGKISVSFDVQNTGELTGTEVPQLYTHQRVSTVPQPIKSLRAFERIELKAGEKRHVEFTVPVKGLAYYDVTRHDFVVEPGTFDVMIGASSDDIRLRGSVRVGTTTTAPKSQAKD</sequence>
<keyword evidence="2 4" id="KW-0732">Signal</keyword>
<dbReference type="Gene3D" id="3.40.50.1700">
    <property type="entry name" value="Glycoside hydrolase family 3 C-terminal domain"/>
    <property type="match status" value="1"/>
</dbReference>
<dbReference type="InterPro" id="IPR002772">
    <property type="entry name" value="Glyco_hydro_3_C"/>
</dbReference>
<dbReference type="Gene3D" id="3.20.20.300">
    <property type="entry name" value="Glycoside hydrolase, family 3, N-terminal domain"/>
    <property type="match status" value="1"/>
</dbReference>
<dbReference type="OrthoDB" id="9805821at2"/>
<name>A0A5B9EDY0_9BACT</name>
<evidence type="ECO:0000256" key="1">
    <source>
        <dbReference type="ARBA" id="ARBA00005336"/>
    </source>
</evidence>
<dbReference type="GO" id="GO:0045493">
    <property type="term" value="P:xylan catabolic process"/>
    <property type="evidence" value="ECO:0007669"/>
    <property type="project" value="InterPro"/>
</dbReference>
<dbReference type="Proteomes" id="UP000321820">
    <property type="component" value="Chromosome"/>
</dbReference>
<dbReference type="GO" id="GO:0009044">
    <property type="term" value="F:xylan 1,4-beta-xylosidase activity"/>
    <property type="evidence" value="ECO:0007669"/>
    <property type="project" value="InterPro"/>
</dbReference>
<dbReference type="InterPro" id="IPR001764">
    <property type="entry name" value="Glyco_hydro_3_N"/>
</dbReference>
<dbReference type="InterPro" id="IPR017853">
    <property type="entry name" value="GH"/>
</dbReference>
<dbReference type="InterPro" id="IPR013783">
    <property type="entry name" value="Ig-like_fold"/>
</dbReference>
<dbReference type="SMART" id="SM01217">
    <property type="entry name" value="Fn3_like"/>
    <property type="match status" value="1"/>
</dbReference>
<dbReference type="FunFam" id="2.60.40.10:FF:000495">
    <property type="entry name" value="Periplasmic beta-glucosidase"/>
    <property type="match status" value="1"/>
</dbReference>
<dbReference type="SUPFAM" id="SSF52279">
    <property type="entry name" value="Beta-D-glucan exohydrolase, C-terminal domain"/>
    <property type="match status" value="1"/>
</dbReference>
<feature type="chain" id="PRO_5023122694" evidence="4">
    <location>
        <begin position="19"/>
        <end position="731"/>
    </location>
</feature>
<evidence type="ECO:0000313" key="7">
    <source>
        <dbReference type="Proteomes" id="UP000321820"/>
    </source>
</evidence>
<dbReference type="Pfam" id="PF00933">
    <property type="entry name" value="Glyco_hydro_3"/>
    <property type="match status" value="1"/>
</dbReference>
<proteinExistence type="inferred from homology"/>
<keyword evidence="7" id="KW-1185">Reference proteome</keyword>
<evidence type="ECO:0000256" key="4">
    <source>
        <dbReference type="SAM" id="SignalP"/>
    </source>
</evidence>
<dbReference type="Pfam" id="PF14310">
    <property type="entry name" value="Fn3-like"/>
    <property type="match status" value="1"/>
</dbReference>
<accession>A0A5B9EDY0</accession>
<feature type="domain" description="Fibronectin type III-like" evidence="5">
    <location>
        <begin position="637"/>
        <end position="707"/>
    </location>
</feature>
<dbReference type="Gene3D" id="2.60.40.10">
    <property type="entry name" value="Immunoglobulins"/>
    <property type="match status" value="1"/>
</dbReference>
<gene>
    <name evidence="6" type="ORF">FTW19_13750</name>
</gene>
<dbReference type="PANTHER" id="PTHR42721">
    <property type="entry name" value="SUGAR HYDROLASE-RELATED"/>
    <property type="match status" value="1"/>
</dbReference>
<evidence type="ECO:0000313" key="6">
    <source>
        <dbReference type="EMBL" id="QEE28970.1"/>
    </source>
</evidence>
<dbReference type="PANTHER" id="PTHR42721:SF3">
    <property type="entry name" value="BETA-D-XYLOSIDASE 5-RELATED"/>
    <property type="match status" value="1"/>
</dbReference>
<comment type="similarity">
    <text evidence="1">Belongs to the glycosyl hydrolase 3 family.</text>
</comment>
<dbReference type="PRINTS" id="PR00133">
    <property type="entry name" value="GLHYDRLASE3"/>
</dbReference>
<reference evidence="6 7" key="1">
    <citation type="submission" date="2019-08" db="EMBL/GenBank/DDBJ databases">
        <title>Complete genome sequence of Terriglobus albidus strain ORNL.</title>
        <authorList>
            <person name="Podar M."/>
        </authorList>
    </citation>
    <scope>NUCLEOTIDE SEQUENCE [LARGE SCALE GENOMIC DNA]</scope>
    <source>
        <strain evidence="6 7">ORNL</strain>
    </source>
</reference>
<dbReference type="InterPro" id="IPR026891">
    <property type="entry name" value="Fn3-like"/>
</dbReference>
<protein>
    <submittedName>
        <fullName evidence="6">Family 3 glycosyl hydrolase</fullName>
    </submittedName>
</protein>
<evidence type="ECO:0000256" key="3">
    <source>
        <dbReference type="ARBA" id="ARBA00022801"/>
    </source>
</evidence>
<evidence type="ECO:0000256" key="2">
    <source>
        <dbReference type="ARBA" id="ARBA00022729"/>
    </source>
</evidence>
<keyword evidence="3 6" id="KW-0378">Hydrolase</keyword>
<dbReference type="SUPFAM" id="SSF51445">
    <property type="entry name" value="(Trans)glycosidases"/>
    <property type="match status" value="1"/>
</dbReference>
<dbReference type="RefSeq" id="WP_147648168.1">
    <property type="nucleotide sequence ID" value="NZ_CP042806.1"/>
</dbReference>
<dbReference type="KEGG" id="talb:FTW19_13750"/>
<dbReference type="InterPro" id="IPR044993">
    <property type="entry name" value="BXL"/>
</dbReference>
<dbReference type="Pfam" id="PF01915">
    <property type="entry name" value="Glyco_hydro_3_C"/>
    <property type="match status" value="1"/>
</dbReference>
<dbReference type="InterPro" id="IPR036881">
    <property type="entry name" value="Glyco_hydro_3_C_sf"/>
</dbReference>
<dbReference type="GO" id="GO:0031222">
    <property type="term" value="P:arabinan catabolic process"/>
    <property type="evidence" value="ECO:0007669"/>
    <property type="project" value="TreeGrafter"/>
</dbReference>